<dbReference type="Proteomes" id="UP000198371">
    <property type="component" value="Chromosome 2"/>
</dbReference>
<dbReference type="KEGG" id="vti:CEQ48_01445"/>
<protein>
    <submittedName>
        <fullName evidence="1">Uncharacterized protein</fullName>
    </submittedName>
</protein>
<reference evidence="2" key="1">
    <citation type="journal article" date="2017" name="Genome Announc.">
        <title>Complete Genome Sequence of Vibrio sp. Strain 2521-89, a Close Relative of Vibrio cholerae Isolated from Lake Water in New Mexico, USA.</title>
        <authorList>
            <person name="Liang K."/>
            <person name="Orata F.D."/>
            <person name="Winkjer N.S."/>
            <person name="Rowe L.A."/>
            <person name="Tarr C.L."/>
            <person name="Boucher Y."/>
        </authorList>
    </citation>
    <scope>NUCLEOTIDE SEQUENCE [LARGE SCALE GENOMIC DNA]</scope>
    <source>
        <strain evidence="2">2521-89</strain>
    </source>
</reference>
<evidence type="ECO:0000313" key="2">
    <source>
        <dbReference type="Proteomes" id="UP000198371"/>
    </source>
</evidence>
<dbReference type="AlphaFoldDB" id="A0AAU8WBC9"/>
<proteinExistence type="predicted"/>
<keyword evidence="2" id="KW-1185">Reference proteome</keyword>
<gene>
    <name evidence="1" type="ORF">CEQ48_01445</name>
</gene>
<accession>A0AAU8WBC9</accession>
<dbReference type="EMBL" id="CP022352">
    <property type="protein sequence ID" value="ASK53497.1"/>
    <property type="molecule type" value="Genomic_DNA"/>
</dbReference>
<sequence>MKRCNHSRLLADFSVYLITASFRPYALGLCCQGLGQSRLGMTQPIAIGIAIRKRSDNPILVRLSDWKAIYYECKSKQSLSQR</sequence>
<organism evidence="1 2">
    <name type="scientific">Vibrio tarriae</name>
    <dbReference type="NCBI Taxonomy" id="2014742"/>
    <lineage>
        <taxon>Bacteria</taxon>
        <taxon>Pseudomonadati</taxon>
        <taxon>Pseudomonadota</taxon>
        <taxon>Gammaproteobacteria</taxon>
        <taxon>Vibrionales</taxon>
        <taxon>Vibrionaceae</taxon>
        <taxon>Vibrio</taxon>
    </lineage>
</organism>
<name>A0AAU8WBC9_9VIBR</name>
<evidence type="ECO:0000313" key="1">
    <source>
        <dbReference type="EMBL" id="ASK53497.1"/>
    </source>
</evidence>
<reference evidence="1 2" key="2">
    <citation type="submission" date="2017-06" db="EMBL/GenBank/DDBJ databases">
        <title>Complete genome sequence of Vibrio sp. 2521-89, a close relative of Vibrio cholerae isolated from lake water in New Mexico, USA.</title>
        <authorList>
            <person name="Liang K."/>
            <person name="Orata F.D."/>
            <person name="Winkjer N.S."/>
            <person name="Tarr C.L."/>
            <person name="Boucher Y."/>
        </authorList>
    </citation>
    <scope>NUCLEOTIDE SEQUENCE [LARGE SCALE GENOMIC DNA]</scope>
    <source>
        <strain evidence="1 2">2521-89</strain>
    </source>
</reference>